<dbReference type="UniPathway" id="UPA00253">
    <property type="reaction ID" value="UER00327"/>
</dbReference>
<proteinExistence type="inferred from homology"/>
<reference evidence="11 12" key="1">
    <citation type="submission" date="2018-04" db="EMBL/GenBank/DDBJ databases">
        <title>Active sludge and wastewater microbial communities from Klosterneuburg, Austria.</title>
        <authorList>
            <person name="Wagner M."/>
        </authorList>
    </citation>
    <scope>NUCLEOTIDE SEQUENCE [LARGE SCALE GENOMIC DNA]</scope>
    <source>
        <strain evidence="11 12">Nl12</strain>
    </source>
</reference>
<feature type="binding site" evidence="10">
    <location>
        <position position="268"/>
    </location>
    <ligand>
        <name>iminosuccinate</name>
        <dbReference type="ChEBI" id="CHEBI:77875"/>
    </ligand>
</feature>
<evidence type="ECO:0000256" key="1">
    <source>
        <dbReference type="ARBA" id="ARBA00005065"/>
    </source>
</evidence>
<dbReference type="EC" id="2.5.1.72" evidence="2 10"/>
<keyword evidence="4 10" id="KW-0963">Cytoplasm</keyword>
<name>A0A2T5IDD2_9PROT</name>
<dbReference type="Gene3D" id="3.40.50.10800">
    <property type="entry name" value="NadA-like"/>
    <property type="match status" value="3"/>
</dbReference>
<comment type="pathway">
    <text evidence="1 10">Cofactor biosynthesis; NAD(+) biosynthesis; quinolinate from iminoaspartate: step 1/1.</text>
</comment>
<comment type="caution">
    <text evidence="11">The sequence shown here is derived from an EMBL/GenBank/DDBJ whole genome shotgun (WGS) entry which is preliminary data.</text>
</comment>
<evidence type="ECO:0000313" key="11">
    <source>
        <dbReference type="EMBL" id="PTQ81829.1"/>
    </source>
</evidence>
<keyword evidence="3 10" id="KW-0004">4Fe-4S</keyword>
<evidence type="ECO:0000256" key="10">
    <source>
        <dbReference type="HAMAP-Rule" id="MF_00569"/>
    </source>
</evidence>
<comment type="cofactor">
    <cofactor evidence="10">
        <name>[4Fe-4S] cluster</name>
        <dbReference type="ChEBI" id="CHEBI:49883"/>
    </cofactor>
    <text evidence="10">Binds 1 [4Fe-4S] cluster per subunit.</text>
</comment>
<feature type="binding site" evidence="10">
    <location>
        <position position="102"/>
    </location>
    <ligand>
        <name>[4Fe-4S] cluster</name>
        <dbReference type="ChEBI" id="CHEBI:49883"/>
    </ligand>
</feature>
<dbReference type="Pfam" id="PF02445">
    <property type="entry name" value="NadA"/>
    <property type="match status" value="1"/>
</dbReference>
<evidence type="ECO:0000256" key="4">
    <source>
        <dbReference type="ARBA" id="ARBA00022490"/>
    </source>
</evidence>
<dbReference type="RefSeq" id="WP_107761762.1">
    <property type="nucleotide sequence ID" value="NZ_QAOK01000007.1"/>
</dbReference>
<organism evidence="11 12">
    <name type="scientific">Nitrosospira multiformis</name>
    <dbReference type="NCBI Taxonomy" id="1231"/>
    <lineage>
        <taxon>Bacteria</taxon>
        <taxon>Pseudomonadati</taxon>
        <taxon>Pseudomonadota</taxon>
        <taxon>Betaproteobacteria</taxon>
        <taxon>Nitrosomonadales</taxon>
        <taxon>Nitrosomonadaceae</taxon>
        <taxon>Nitrosospira</taxon>
    </lineage>
</organism>
<keyword evidence="5 10" id="KW-0662">Pyridine nucleotide biosynthesis</keyword>
<feature type="binding site" evidence="10">
    <location>
        <position position="39"/>
    </location>
    <ligand>
        <name>iminosuccinate</name>
        <dbReference type="ChEBI" id="CHEBI:77875"/>
    </ligand>
</feature>
<gene>
    <name evidence="10" type="primary">nadA</name>
    <name evidence="11" type="ORF">C8R21_1078</name>
</gene>
<dbReference type="GO" id="GO:0046872">
    <property type="term" value="F:metal ion binding"/>
    <property type="evidence" value="ECO:0007669"/>
    <property type="project" value="UniProtKB-KW"/>
</dbReference>
<accession>A0A2T5IDD2</accession>
<protein>
    <recommendedName>
        <fullName evidence="2 10">Quinolinate synthase</fullName>
        <ecNumber evidence="2 10">2.5.1.72</ecNumber>
    </recommendedName>
</protein>
<dbReference type="HAMAP" id="MF_00569">
    <property type="entry name" value="NadA_type3"/>
    <property type="match status" value="1"/>
</dbReference>
<dbReference type="NCBIfam" id="NF006883">
    <property type="entry name" value="PRK09375.2-4"/>
    <property type="match status" value="1"/>
</dbReference>
<dbReference type="GO" id="GO:0008987">
    <property type="term" value="F:quinolinate synthetase A activity"/>
    <property type="evidence" value="ECO:0007669"/>
    <property type="project" value="UniProtKB-UniRule"/>
</dbReference>
<comment type="catalytic activity">
    <reaction evidence="10">
        <text>iminosuccinate + dihydroxyacetone phosphate = quinolinate + phosphate + 2 H2O + H(+)</text>
        <dbReference type="Rhea" id="RHEA:25888"/>
        <dbReference type="ChEBI" id="CHEBI:15377"/>
        <dbReference type="ChEBI" id="CHEBI:15378"/>
        <dbReference type="ChEBI" id="CHEBI:29959"/>
        <dbReference type="ChEBI" id="CHEBI:43474"/>
        <dbReference type="ChEBI" id="CHEBI:57642"/>
        <dbReference type="ChEBI" id="CHEBI:77875"/>
        <dbReference type="EC" id="2.5.1.72"/>
    </reaction>
</comment>
<keyword evidence="9 10" id="KW-0411">Iron-sulfur</keyword>
<comment type="function">
    <text evidence="10">Catalyzes the condensation of iminoaspartate with dihydroxyacetone phosphate to form quinolinate.</text>
</comment>
<feature type="binding site" evidence="10">
    <location>
        <position position="56"/>
    </location>
    <ligand>
        <name>iminosuccinate</name>
        <dbReference type="ChEBI" id="CHEBI:77875"/>
    </ligand>
</feature>
<evidence type="ECO:0000256" key="3">
    <source>
        <dbReference type="ARBA" id="ARBA00022485"/>
    </source>
</evidence>
<evidence type="ECO:0000256" key="6">
    <source>
        <dbReference type="ARBA" id="ARBA00022679"/>
    </source>
</evidence>
<sequence length="366" mass="40925">MKSEAIAFERFDNLNDDDCEQRIVQAKAALGKRAVILAHHYQRPDVYKHADLTGDSLQLSRLASGTDADYLVFCGVHFMAEVADILSKPEQITILPDLSAGCSMADMASLLKVQRAWHELSEVLDPDEVVTPVTYINSAADLKAFCGEHGGIVCTSSNAGKILQWSFSRREKVLFFPDQHLGRWSGHKLGIPLEQMAVWDFDEPMGGLSPEQIRNAKILLWKGHCSVHQMFQPQHILRFRNQHPEGKVISHPECSFEVCKNSDYVGSTDYIIRTIRAAEPGTRWLVGTELNLVNRIAEEFKAQEKIIQFMASTICMCSTMARIDPQHLAWALENLVAGKVVNQIKVAAADAVLAKLALERMLEVSR</sequence>
<dbReference type="AlphaFoldDB" id="A0A2T5IDD2"/>
<dbReference type="EMBL" id="QAOK01000007">
    <property type="protein sequence ID" value="PTQ81829.1"/>
    <property type="molecule type" value="Genomic_DNA"/>
</dbReference>
<dbReference type="PANTHER" id="PTHR30573:SF0">
    <property type="entry name" value="QUINOLINATE SYNTHASE, CHLOROPLASTIC"/>
    <property type="match status" value="1"/>
</dbReference>
<dbReference type="PANTHER" id="PTHR30573">
    <property type="entry name" value="QUINOLINATE SYNTHETASE A"/>
    <property type="match status" value="1"/>
</dbReference>
<feature type="binding site" evidence="10">
    <location>
        <position position="225"/>
    </location>
    <ligand>
        <name>[4Fe-4S] cluster</name>
        <dbReference type="ChEBI" id="CHEBI:49883"/>
    </ligand>
</feature>
<evidence type="ECO:0000256" key="8">
    <source>
        <dbReference type="ARBA" id="ARBA00023004"/>
    </source>
</evidence>
<evidence type="ECO:0000256" key="7">
    <source>
        <dbReference type="ARBA" id="ARBA00022723"/>
    </source>
</evidence>
<keyword evidence="6 10" id="KW-0808">Transferase</keyword>
<feature type="binding site" evidence="10">
    <location>
        <begin position="251"/>
        <end position="253"/>
    </location>
    <ligand>
        <name>iminosuccinate</name>
        <dbReference type="ChEBI" id="CHEBI:77875"/>
    </ligand>
</feature>
<evidence type="ECO:0000256" key="2">
    <source>
        <dbReference type="ARBA" id="ARBA00012669"/>
    </source>
</evidence>
<dbReference type="InterPro" id="IPR036094">
    <property type="entry name" value="NadA_sf"/>
</dbReference>
<comment type="similarity">
    <text evidence="10">Belongs to the quinolinate synthase family. Type 3 subfamily.</text>
</comment>
<dbReference type="InterPro" id="IPR003473">
    <property type="entry name" value="NadA"/>
</dbReference>
<evidence type="ECO:0000256" key="9">
    <source>
        <dbReference type="ARBA" id="ARBA00023014"/>
    </source>
</evidence>
<dbReference type="NCBIfam" id="TIGR00550">
    <property type="entry name" value="nadA"/>
    <property type="match status" value="1"/>
</dbReference>
<dbReference type="InterPro" id="IPR023515">
    <property type="entry name" value="Quinolinate_synth_A_type3"/>
</dbReference>
<dbReference type="SUPFAM" id="SSF142754">
    <property type="entry name" value="NadA-like"/>
    <property type="match status" value="1"/>
</dbReference>
<feature type="binding site" evidence="10">
    <location>
        <position position="156"/>
    </location>
    <ligand>
        <name>iminosuccinate</name>
        <dbReference type="ChEBI" id="CHEBI:77875"/>
    </ligand>
</feature>
<feature type="binding site" evidence="10">
    <location>
        <position position="317"/>
    </location>
    <ligand>
        <name>[4Fe-4S] cluster</name>
        <dbReference type="ChEBI" id="CHEBI:49883"/>
    </ligand>
</feature>
<comment type="subcellular location">
    <subcellularLocation>
        <location evidence="10">Cytoplasm</location>
    </subcellularLocation>
</comment>
<dbReference type="GO" id="GO:0005829">
    <property type="term" value="C:cytosol"/>
    <property type="evidence" value="ECO:0007669"/>
    <property type="project" value="TreeGrafter"/>
</dbReference>
<dbReference type="Proteomes" id="UP000244152">
    <property type="component" value="Unassembled WGS sequence"/>
</dbReference>
<dbReference type="GO" id="GO:0051539">
    <property type="term" value="F:4 iron, 4 sulfur cluster binding"/>
    <property type="evidence" value="ECO:0007669"/>
    <property type="project" value="UniProtKB-KW"/>
</dbReference>
<evidence type="ECO:0000256" key="5">
    <source>
        <dbReference type="ARBA" id="ARBA00022642"/>
    </source>
</evidence>
<feature type="binding site" evidence="10">
    <location>
        <begin position="135"/>
        <end position="137"/>
    </location>
    <ligand>
        <name>iminosuccinate</name>
        <dbReference type="ChEBI" id="CHEBI:77875"/>
    </ligand>
</feature>
<keyword evidence="8 10" id="KW-0408">Iron</keyword>
<keyword evidence="7 10" id="KW-0479">Metal-binding</keyword>
<evidence type="ECO:0000313" key="12">
    <source>
        <dbReference type="Proteomes" id="UP000244152"/>
    </source>
</evidence>
<dbReference type="GO" id="GO:0034628">
    <property type="term" value="P:'de novo' NAD+ biosynthetic process from L-aspartate"/>
    <property type="evidence" value="ECO:0007669"/>
    <property type="project" value="TreeGrafter"/>
</dbReference>